<dbReference type="InterPro" id="IPR039420">
    <property type="entry name" value="WalR-like"/>
</dbReference>
<dbReference type="CDD" id="cd17534">
    <property type="entry name" value="REC_DC-like"/>
    <property type="match status" value="1"/>
</dbReference>
<organism evidence="7 8">
    <name type="scientific">Hymenobacter aranciens</name>
    <dbReference type="NCBI Taxonomy" id="3063996"/>
    <lineage>
        <taxon>Bacteria</taxon>
        <taxon>Pseudomonadati</taxon>
        <taxon>Bacteroidota</taxon>
        <taxon>Cytophagia</taxon>
        <taxon>Cytophagales</taxon>
        <taxon>Hymenobacteraceae</taxon>
        <taxon>Hymenobacter</taxon>
    </lineage>
</organism>
<dbReference type="InterPro" id="IPR011006">
    <property type="entry name" value="CheY-like_superfamily"/>
</dbReference>
<reference evidence="7" key="1">
    <citation type="submission" date="2023-07" db="EMBL/GenBank/DDBJ databases">
        <authorList>
            <person name="Kim M.K."/>
        </authorList>
    </citation>
    <scope>NUCLEOTIDE SEQUENCE</scope>
    <source>
        <strain evidence="7">ASUV-10-1</strain>
    </source>
</reference>
<dbReference type="InterPro" id="IPR001789">
    <property type="entry name" value="Sig_transdc_resp-reg_receiver"/>
</dbReference>
<feature type="domain" description="HTH LytTR-type" evidence="6">
    <location>
        <begin position="159"/>
        <end position="251"/>
    </location>
</feature>
<dbReference type="SUPFAM" id="SSF52172">
    <property type="entry name" value="CheY-like"/>
    <property type="match status" value="1"/>
</dbReference>
<evidence type="ECO:0000256" key="1">
    <source>
        <dbReference type="ARBA" id="ARBA00022553"/>
    </source>
</evidence>
<comment type="caution">
    <text evidence="7">The sequence shown here is derived from an EMBL/GenBank/DDBJ whole genome shotgun (WGS) entry which is preliminary data.</text>
</comment>
<dbReference type="Gene3D" id="3.40.50.2300">
    <property type="match status" value="1"/>
</dbReference>
<evidence type="ECO:0000256" key="3">
    <source>
        <dbReference type="ARBA" id="ARBA00023125"/>
    </source>
</evidence>
<keyword evidence="3" id="KW-0238">DNA-binding</keyword>
<keyword evidence="1 4" id="KW-0597">Phosphoprotein</keyword>
<name>A0ABT9BGN2_9BACT</name>
<dbReference type="PROSITE" id="PS50930">
    <property type="entry name" value="HTH_LYTTR"/>
    <property type="match status" value="1"/>
</dbReference>
<dbReference type="Proteomes" id="UP001176429">
    <property type="component" value="Unassembled WGS sequence"/>
</dbReference>
<dbReference type="Pfam" id="PF04397">
    <property type="entry name" value="LytTR"/>
    <property type="match status" value="1"/>
</dbReference>
<accession>A0ABT9BGN2</accession>
<dbReference type="RefSeq" id="WP_305008853.1">
    <property type="nucleotide sequence ID" value="NZ_JAUQSY010000019.1"/>
</dbReference>
<feature type="domain" description="Response regulatory" evidence="5">
    <location>
        <begin position="5"/>
        <end position="120"/>
    </location>
</feature>
<keyword evidence="8" id="KW-1185">Reference proteome</keyword>
<evidence type="ECO:0000313" key="7">
    <source>
        <dbReference type="EMBL" id="MDO7877425.1"/>
    </source>
</evidence>
<evidence type="ECO:0000256" key="2">
    <source>
        <dbReference type="ARBA" id="ARBA00023012"/>
    </source>
</evidence>
<sequence>MSPVRVLLVEDEVVFSELLTMHLEDLGYEVLGPYPTAAEAQPVFHAQQPDLLLFDVGLRGEIDGIELARELLAAQPTPLIFITAFTDRETFDRARTVAPSAYLNKPFTALSVQSAVELALQNFVRPDAAAEPDDEPITHWATDMLVRDAFFLKERNMLVKVRQQDVLWIEADGRYSMLVRAGGRKHALRITLRDLAASLPPSSFVQVHRSVIINADHLEQVDPVDGTVTVSGHALPLGRSYKDLLLRRLQQVGEG</sequence>
<keyword evidence="2" id="KW-0902">Two-component regulatory system</keyword>
<dbReference type="Pfam" id="PF00072">
    <property type="entry name" value="Response_reg"/>
    <property type="match status" value="1"/>
</dbReference>
<protein>
    <submittedName>
        <fullName evidence="7">Response regulator</fullName>
    </submittedName>
</protein>
<dbReference type="SMART" id="SM00448">
    <property type="entry name" value="REC"/>
    <property type="match status" value="1"/>
</dbReference>
<evidence type="ECO:0000259" key="6">
    <source>
        <dbReference type="PROSITE" id="PS50930"/>
    </source>
</evidence>
<dbReference type="PANTHER" id="PTHR48111">
    <property type="entry name" value="REGULATOR OF RPOS"/>
    <property type="match status" value="1"/>
</dbReference>
<proteinExistence type="predicted"/>
<dbReference type="InterPro" id="IPR007492">
    <property type="entry name" value="LytTR_DNA-bd_dom"/>
</dbReference>
<evidence type="ECO:0000259" key="5">
    <source>
        <dbReference type="PROSITE" id="PS50110"/>
    </source>
</evidence>
<dbReference type="PROSITE" id="PS50110">
    <property type="entry name" value="RESPONSE_REGULATORY"/>
    <property type="match status" value="1"/>
</dbReference>
<dbReference type="PANTHER" id="PTHR48111:SF40">
    <property type="entry name" value="PHOSPHATE REGULON TRANSCRIPTIONAL REGULATORY PROTEIN PHOB"/>
    <property type="match status" value="1"/>
</dbReference>
<dbReference type="Gene3D" id="2.40.50.1020">
    <property type="entry name" value="LytTr DNA-binding domain"/>
    <property type="match status" value="1"/>
</dbReference>
<evidence type="ECO:0000313" key="8">
    <source>
        <dbReference type="Proteomes" id="UP001176429"/>
    </source>
</evidence>
<evidence type="ECO:0000256" key="4">
    <source>
        <dbReference type="PROSITE-ProRule" id="PRU00169"/>
    </source>
</evidence>
<dbReference type="SMART" id="SM00850">
    <property type="entry name" value="LytTR"/>
    <property type="match status" value="1"/>
</dbReference>
<dbReference type="EMBL" id="JAUQSY010000019">
    <property type="protein sequence ID" value="MDO7877425.1"/>
    <property type="molecule type" value="Genomic_DNA"/>
</dbReference>
<feature type="modified residue" description="4-aspartylphosphate" evidence="4">
    <location>
        <position position="55"/>
    </location>
</feature>
<gene>
    <name evidence="7" type="ORF">Q5H93_21975</name>
</gene>